<organism evidence="3 4">
    <name type="scientific">Variovorax guangxiensis</name>
    <dbReference type="NCBI Taxonomy" id="1775474"/>
    <lineage>
        <taxon>Bacteria</taxon>
        <taxon>Pseudomonadati</taxon>
        <taxon>Pseudomonadota</taxon>
        <taxon>Betaproteobacteria</taxon>
        <taxon>Burkholderiales</taxon>
        <taxon>Comamonadaceae</taxon>
        <taxon>Variovorax</taxon>
    </lineage>
</organism>
<reference evidence="3 4" key="1">
    <citation type="submission" date="2018-12" db="EMBL/GenBank/DDBJ databases">
        <title>The genome sequences of Variovorax guangxiensis DSM 27352.</title>
        <authorList>
            <person name="Gao J."/>
            <person name="Sun J."/>
        </authorList>
    </citation>
    <scope>NUCLEOTIDE SEQUENCE [LARGE SCALE GENOMIC DNA]</scope>
    <source>
        <strain evidence="3 4">DSM 27352</strain>
    </source>
</reference>
<dbReference type="Pfam" id="PF21295">
    <property type="entry name" value="Bact_transglu_N_2"/>
    <property type="match status" value="1"/>
</dbReference>
<dbReference type="AlphaFoldDB" id="A0A3S1A1S1"/>
<dbReference type="SUPFAM" id="SSF54001">
    <property type="entry name" value="Cysteine proteinases"/>
    <property type="match status" value="1"/>
</dbReference>
<accession>A0A3S1A1S1</accession>
<dbReference type="EMBL" id="RXFT01000002">
    <property type="protein sequence ID" value="RUR66677.1"/>
    <property type="molecule type" value="Genomic_DNA"/>
</dbReference>
<evidence type="ECO:0000259" key="2">
    <source>
        <dbReference type="SMART" id="SM00460"/>
    </source>
</evidence>
<evidence type="ECO:0000313" key="3">
    <source>
        <dbReference type="EMBL" id="RUR66677.1"/>
    </source>
</evidence>
<dbReference type="OrthoDB" id="5438043at2"/>
<evidence type="ECO:0000256" key="1">
    <source>
        <dbReference type="SAM" id="MobiDB-lite"/>
    </source>
</evidence>
<dbReference type="Proteomes" id="UP000281118">
    <property type="component" value="Unassembled WGS sequence"/>
</dbReference>
<dbReference type="Gene3D" id="2.60.40.2250">
    <property type="match status" value="1"/>
</dbReference>
<feature type="region of interest" description="Disordered" evidence="1">
    <location>
        <begin position="263"/>
        <end position="295"/>
    </location>
</feature>
<dbReference type="InterPro" id="IPR002931">
    <property type="entry name" value="Transglutaminase-like"/>
</dbReference>
<dbReference type="InterPro" id="IPR038765">
    <property type="entry name" value="Papain-like_cys_pep_sf"/>
</dbReference>
<gene>
    <name evidence="3" type="ORF">EJP67_06325</name>
</gene>
<dbReference type="PANTHER" id="PTHR33490">
    <property type="entry name" value="BLR5614 PROTEIN-RELATED"/>
    <property type="match status" value="1"/>
</dbReference>
<dbReference type="PANTHER" id="PTHR33490:SF12">
    <property type="entry name" value="BLL5557 PROTEIN"/>
    <property type="match status" value="1"/>
</dbReference>
<dbReference type="RefSeq" id="WP_126020726.1">
    <property type="nucleotide sequence ID" value="NZ_RXFT01000002.1"/>
</dbReference>
<dbReference type="Pfam" id="PF01841">
    <property type="entry name" value="Transglut_core"/>
    <property type="match status" value="1"/>
</dbReference>
<dbReference type="Gene3D" id="3.10.620.30">
    <property type="match status" value="1"/>
</dbReference>
<name>A0A3S1A1S1_9BURK</name>
<proteinExistence type="predicted"/>
<dbReference type="InterPro" id="IPR048930">
    <property type="entry name" value="Bact_transglu_N_2"/>
</dbReference>
<comment type="caution">
    <text evidence="3">The sequence shown here is derived from an EMBL/GenBank/DDBJ whole genome shotgun (WGS) entry which is preliminary data.</text>
</comment>
<protein>
    <submittedName>
        <fullName evidence="3">Transglutaminase family protein</fullName>
    </submittedName>
</protein>
<dbReference type="SMART" id="SM00460">
    <property type="entry name" value="TGc"/>
    <property type="match status" value="1"/>
</dbReference>
<sequence>MHLSHIEAQLDYEVAAPAHMLLNIEAARSGMQSVVGEELVVEPPTPLRLFCDEGSGNRFVRFDAKPGPLKIAYKASVRRAHVVVPNDLAEMPVTEVPDEVLHYMMPTRYCESDLMSRCAQQLFGDLPPGIGRVQAIVDWIHDSITYEPGSSDSTTTAREVFVERAGVCRDFAHLGITFCRALNIPARLVVGYVWFDEPPQDFHAVFEAWLGGRWVLFDPTRMAPVDRLVRVGTGRDAKDVAFCTIFGDVRMTGKKLVVRELQDESLQPSMPPSPTGEVMGIEKPVPLGQVDEAAA</sequence>
<evidence type="ECO:0000313" key="4">
    <source>
        <dbReference type="Proteomes" id="UP000281118"/>
    </source>
</evidence>
<feature type="domain" description="Transglutaminase-like" evidence="2">
    <location>
        <begin position="160"/>
        <end position="221"/>
    </location>
</feature>